<dbReference type="Proteomes" id="UP000306980">
    <property type="component" value="Unassembled WGS sequence"/>
</dbReference>
<reference evidence="1 2" key="1">
    <citation type="submission" date="2019-05" db="EMBL/GenBank/DDBJ databases">
        <title>Genomic analysis of Lentibacillus sp. NKC220-2.</title>
        <authorList>
            <person name="Oh Y.J."/>
        </authorList>
    </citation>
    <scope>NUCLEOTIDE SEQUENCE [LARGE SCALE GENOMIC DNA]</scope>
    <source>
        <strain evidence="1 2">NKC220-2</strain>
    </source>
</reference>
<dbReference type="OrthoDB" id="2942249at2"/>
<gene>
    <name evidence="1" type="ORF">FFL34_14470</name>
</gene>
<dbReference type="RefSeq" id="WP_138604051.1">
    <property type="nucleotide sequence ID" value="NZ_VCIA01000001.1"/>
</dbReference>
<protein>
    <recommendedName>
        <fullName evidence="3">Helix-turn-helix domain-containing protein</fullName>
    </recommendedName>
</protein>
<dbReference type="AlphaFoldDB" id="A0A5S3QNC0"/>
<evidence type="ECO:0008006" key="3">
    <source>
        <dbReference type="Google" id="ProtNLM"/>
    </source>
</evidence>
<organism evidence="1 2">
    <name type="scientific">Lentibacillus cibarius</name>
    <dbReference type="NCBI Taxonomy" id="2583219"/>
    <lineage>
        <taxon>Bacteria</taxon>
        <taxon>Bacillati</taxon>
        <taxon>Bacillota</taxon>
        <taxon>Bacilli</taxon>
        <taxon>Bacillales</taxon>
        <taxon>Bacillaceae</taxon>
        <taxon>Lentibacillus</taxon>
    </lineage>
</organism>
<dbReference type="EMBL" id="VCIA01000001">
    <property type="protein sequence ID" value="TMN23158.1"/>
    <property type="molecule type" value="Genomic_DNA"/>
</dbReference>
<evidence type="ECO:0000313" key="2">
    <source>
        <dbReference type="Proteomes" id="UP000306980"/>
    </source>
</evidence>
<name>A0A5S3QNC0_9BACI</name>
<evidence type="ECO:0000313" key="1">
    <source>
        <dbReference type="EMBL" id="TMN23158.1"/>
    </source>
</evidence>
<comment type="caution">
    <text evidence="1">The sequence shown here is derived from an EMBL/GenBank/DDBJ whole genome shotgun (WGS) entry which is preliminary data.</text>
</comment>
<sequence>MEFYVMFPLRMFSYEHEGFIDKKETDALLVFFILGKLSNFHDRTKTFCNIEMLDGMLNLDPNSKKRSRKRVIDALEVLELKGYIRMKYEGELSKAPIIEIETIQEHETTVSGGSTYSGYVKVFEDVFEHADGDGKLFKILIYTLWRQNIDYSISYKEWSKVLGVTEVTAKSQIKRYKEQGKIIVESGSRYRDEQGQVRQEMNSYSVPFFMDSSPIYEEQRTEEKEVTERKYKFLHKYV</sequence>
<proteinExistence type="predicted"/>
<accession>A0A5S3QNC0</accession>